<feature type="non-terminal residue" evidence="1">
    <location>
        <position position="35"/>
    </location>
</feature>
<evidence type="ECO:0000313" key="1">
    <source>
        <dbReference type="EMBL" id="CAA9382845.1"/>
    </source>
</evidence>
<dbReference type="AlphaFoldDB" id="A0A6J4NHD1"/>
<gene>
    <name evidence="1" type="ORF">AVDCRST_MAG47-2298</name>
</gene>
<proteinExistence type="predicted"/>
<protein>
    <submittedName>
        <fullName evidence="1">Uncharacterized protein</fullName>
    </submittedName>
</protein>
<accession>A0A6J4NHD1</accession>
<dbReference type="EMBL" id="CADCUK010000153">
    <property type="protein sequence ID" value="CAA9382845.1"/>
    <property type="molecule type" value="Genomic_DNA"/>
</dbReference>
<reference evidence="1" key="1">
    <citation type="submission" date="2020-02" db="EMBL/GenBank/DDBJ databases">
        <authorList>
            <person name="Meier V. D."/>
        </authorList>
    </citation>
    <scope>NUCLEOTIDE SEQUENCE</scope>
    <source>
        <strain evidence="1">AVDCRST_MAG47</strain>
    </source>
</reference>
<sequence>MGTSLGAMREDRRAVRRRPLARLASVVLVATGLTA</sequence>
<name>A0A6J4NHD1_9ACTN</name>
<organism evidence="1">
    <name type="scientific">uncultured Nocardioidaceae bacterium</name>
    <dbReference type="NCBI Taxonomy" id="253824"/>
    <lineage>
        <taxon>Bacteria</taxon>
        <taxon>Bacillati</taxon>
        <taxon>Actinomycetota</taxon>
        <taxon>Actinomycetes</taxon>
        <taxon>Propionibacteriales</taxon>
        <taxon>Nocardioidaceae</taxon>
        <taxon>environmental samples</taxon>
    </lineage>
</organism>